<dbReference type="Pfam" id="PF00583">
    <property type="entry name" value="Acetyltransf_1"/>
    <property type="match status" value="1"/>
</dbReference>
<dbReference type="PANTHER" id="PTHR43617">
    <property type="entry name" value="L-AMINO ACID N-ACETYLTRANSFERASE"/>
    <property type="match status" value="1"/>
</dbReference>
<evidence type="ECO:0000256" key="1">
    <source>
        <dbReference type="SAM" id="MobiDB-lite"/>
    </source>
</evidence>
<dbReference type="Proteomes" id="UP001595872">
    <property type="component" value="Unassembled WGS sequence"/>
</dbReference>
<dbReference type="InterPro" id="IPR016181">
    <property type="entry name" value="Acyl_CoA_acyltransferase"/>
</dbReference>
<feature type="compositionally biased region" description="Gly residues" evidence="1">
    <location>
        <begin position="221"/>
        <end position="233"/>
    </location>
</feature>
<dbReference type="InterPro" id="IPR050276">
    <property type="entry name" value="MshD_Acetyltransferase"/>
</dbReference>
<evidence type="ECO:0000313" key="4">
    <source>
        <dbReference type="Proteomes" id="UP001595872"/>
    </source>
</evidence>
<keyword evidence="3" id="KW-0808">Transferase</keyword>
<dbReference type="EMBL" id="JBHSIT010000007">
    <property type="protein sequence ID" value="MFC4910508.1"/>
    <property type="molecule type" value="Genomic_DNA"/>
</dbReference>
<dbReference type="InterPro" id="IPR000182">
    <property type="entry name" value="GNAT_dom"/>
</dbReference>
<evidence type="ECO:0000259" key="2">
    <source>
        <dbReference type="PROSITE" id="PS51186"/>
    </source>
</evidence>
<sequence length="266" mass="29466">MNATFSIRRAVDEDVSGIIRLIDDAAGWLRGQGTSQWAEPWPNEAEREKRIRRGIELSRETGDDECSPAVTWLVLDGDRPVATTYITRIPNRELWTPEELEVRAVYLHRLVIDRAYAGMRLGERLVDWAGEWGRLAWGAEEMRIDVWADNLRLHRYYRKIGFLYRDPERVQPDGTVRPDPRLPMDVYPSGVVFDRALKPLESWPDVRGFRLETGAAPDIGPGAGPDTGPGAGSGARQHARPHVGSGAGFAAGIRPGAGSVPATPPA</sequence>
<name>A0ABV9U4Q5_9ACTN</name>
<keyword evidence="3" id="KW-0012">Acyltransferase</keyword>
<dbReference type="SUPFAM" id="SSF55729">
    <property type="entry name" value="Acyl-CoA N-acyltransferases (Nat)"/>
    <property type="match status" value="1"/>
</dbReference>
<dbReference type="GO" id="GO:0016746">
    <property type="term" value="F:acyltransferase activity"/>
    <property type="evidence" value="ECO:0007669"/>
    <property type="project" value="UniProtKB-KW"/>
</dbReference>
<accession>A0ABV9U4Q5</accession>
<organism evidence="3 4">
    <name type="scientific">Actinomadura gamaensis</name>
    <dbReference type="NCBI Taxonomy" id="1763541"/>
    <lineage>
        <taxon>Bacteria</taxon>
        <taxon>Bacillati</taxon>
        <taxon>Actinomycetota</taxon>
        <taxon>Actinomycetes</taxon>
        <taxon>Streptosporangiales</taxon>
        <taxon>Thermomonosporaceae</taxon>
        <taxon>Actinomadura</taxon>
    </lineage>
</organism>
<proteinExistence type="predicted"/>
<protein>
    <submittedName>
        <fullName evidence="3">GNAT family N-acetyltransferase</fullName>
        <ecNumber evidence="3">2.3.1.-</ecNumber>
    </submittedName>
</protein>
<reference evidence="4" key="1">
    <citation type="journal article" date="2019" name="Int. J. Syst. Evol. Microbiol.">
        <title>The Global Catalogue of Microorganisms (GCM) 10K type strain sequencing project: providing services to taxonomists for standard genome sequencing and annotation.</title>
        <authorList>
            <consortium name="The Broad Institute Genomics Platform"/>
            <consortium name="The Broad Institute Genome Sequencing Center for Infectious Disease"/>
            <person name="Wu L."/>
            <person name="Ma J."/>
        </authorList>
    </citation>
    <scope>NUCLEOTIDE SEQUENCE [LARGE SCALE GENOMIC DNA]</scope>
    <source>
        <strain evidence="4">KLKA75</strain>
    </source>
</reference>
<dbReference type="EC" id="2.3.1.-" evidence="3"/>
<dbReference type="RefSeq" id="WP_378258913.1">
    <property type="nucleotide sequence ID" value="NZ_JBHSIT010000007.1"/>
</dbReference>
<comment type="caution">
    <text evidence="3">The sequence shown here is derived from an EMBL/GenBank/DDBJ whole genome shotgun (WGS) entry which is preliminary data.</text>
</comment>
<dbReference type="Gene3D" id="3.40.630.30">
    <property type="match status" value="1"/>
</dbReference>
<gene>
    <name evidence="3" type="ORF">ACFPCY_24555</name>
</gene>
<evidence type="ECO:0000313" key="3">
    <source>
        <dbReference type="EMBL" id="MFC4910508.1"/>
    </source>
</evidence>
<feature type="region of interest" description="Disordered" evidence="1">
    <location>
        <begin position="214"/>
        <end position="266"/>
    </location>
</feature>
<dbReference type="PROSITE" id="PS51186">
    <property type="entry name" value="GNAT"/>
    <property type="match status" value="1"/>
</dbReference>
<keyword evidence="4" id="KW-1185">Reference proteome</keyword>
<feature type="domain" description="N-acetyltransferase" evidence="2">
    <location>
        <begin position="5"/>
        <end position="189"/>
    </location>
</feature>